<sequence>MNANFLEILDIRVAYEKAVITNDESTIGESEIEAHIVGAAAQVAGDSVVPELFANVPQLRKSWFEGWEAATKGTQWRRAEDCDLEECTEETMDRDLAEMRALDLAWLDEIPGDQADPEFRCPVADADCFDDDVAH</sequence>
<dbReference type="AlphaFoldDB" id="A0A2P0QI89"/>
<proteinExistence type="predicted"/>
<evidence type="ECO:0000313" key="1">
    <source>
        <dbReference type="EMBL" id="ARO45290.1"/>
    </source>
</evidence>
<keyword evidence="1" id="KW-0614">Plasmid</keyword>
<reference evidence="1" key="1">
    <citation type="submission" date="2016-03" db="EMBL/GenBank/DDBJ databases">
        <title>The evolution of Pseudomonas syringae pv. actinidiae in New Zealand.</title>
        <authorList>
            <person name="Taiaroa G."/>
            <person name="Poulter R.T.M."/>
            <person name="Lamont I."/>
            <person name="Stockwell P."/>
            <person name="Butler M.I."/>
        </authorList>
    </citation>
    <scope>NUCLEOTIDE SEQUENCE</scope>
    <source>
        <strain evidence="1">RT811</strain>
        <plasmid evidence="1">pPK_RT811</plasmid>
    </source>
</reference>
<geneLocation type="plasmid" evidence="1">
    <name>pPK_RT811</name>
</geneLocation>
<name>A0A2P0QI89_PSESF</name>
<protein>
    <submittedName>
        <fullName evidence="1">Uncharacterized protein</fullName>
    </submittedName>
</protein>
<accession>A0A2P0QI89</accession>
<dbReference type="EMBL" id="KX009064">
    <property type="protein sequence ID" value="ARO45290.1"/>
    <property type="molecule type" value="Genomic_DNA"/>
</dbReference>
<dbReference type="RefSeq" id="WP_015062531.1">
    <property type="nucleotide sequence ID" value="NZ_KX009064.1"/>
</dbReference>
<organism evidence="1">
    <name type="scientific">Pseudomonas syringae pv. actinidiae</name>
    <dbReference type="NCBI Taxonomy" id="103796"/>
    <lineage>
        <taxon>Bacteria</taxon>
        <taxon>Pseudomonadati</taxon>
        <taxon>Pseudomonadota</taxon>
        <taxon>Gammaproteobacteria</taxon>
        <taxon>Pseudomonadales</taxon>
        <taxon>Pseudomonadaceae</taxon>
        <taxon>Pseudomonas</taxon>
        <taxon>Pseudomonas syringae</taxon>
    </lineage>
</organism>